<keyword evidence="3" id="KW-1185">Reference proteome</keyword>
<name>A0ABY9YHS1_9GAMM</name>
<evidence type="ECO:0000313" key="2">
    <source>
        <dbReference type="EMBL" id="WNH50412.1"/>
    </source>
</evidence>
<evidence type="ECO:0000313" key="3">
    <source>
        <dbReference type="Proteomes" id="UP001305421"/>
    </source>
</evidence>
<protein>
    <recommendedName>
        <fullName evidence="4">Fimbrial protein</fullName>
    </recommendedName>
</protein>
<evidence type="ECO:0000256" key="1">
    <source>
        <dbReference type="SAM" id="SignalP"/>
    </source>
</evidence>
<feature type="chain" id="PRO_5046055821" description="Fimbrial protein" evidence="1">
    <location>
        <begin position="33"/>
        <end position="406"/>
    </location>
</feature>
<keyword evidence="1" id="KW-0732">Signal</keyword>
<dbReference type="RefSeq" id="WP_311184521.1">
    <property type="nucleotide sequence ID" value="NZ_CP115543.1"/>
</dbReference>
<gene>
    <name evidence="2" type="ORF">PDM28_09035</name>
</gene>
<feature type="signal peptide" evidence="1">
    <location>
        <begin position="1"/>
        <end position="32"/>
    </location>
</feature>
<reference evidence="2 3" key="1">
    <citation type="submission" date="2022-12" db="EMBL/GenBank/DDBJ databases">
        <title>Two new species, Stenotrophomonas aracearum and Stenotrophomonas oahuensis, isolated from Anthurium (Araceae family) in Hawaii.</title>
        <authorList>
            <person name="Chunag S.C."/>
            <person name="Dobhal S."/>
            <person name="Alvarez A."/>
            <person name="Arif M."/>
        </authorList>
    </citation>
    <scope>NUCLEOTIDE SEQUENCE [LARGE SCALE GENOMIC DNA]</scope>
    <source>
        <strain evidence="2 3">A5588</strain>
    </source>
</reference>
<accession>A0ABY9YHS1</accession>
<evidence type="ECO:0008006" key="4">
    <source>
        <dbReference type="Google" id="ProtNLM"/>
    </source>
</evidence>
<dbReference type="Proteomes" id="UP001305421">
    <property type="component" value="Chromosome"/>
</dbReference>
<proteinExistence type="predicted"/>
<organism evidence="2 3">
    <name type="scientific">Stenotrophomonas aracearum</name>
    <dbReference type="NCBI Taxonomy" id="3003272"/>
    <lineage>
        <taxon>Bacteria</taxon>
        <taxon>Pseudomonadati</taxon>
        <taxon>Pseudomonadota</taxon>
        <taxon>Gammaproteobacteria</taxon>
        <taxon>Lysobacterales</taxon>
        <taxon>Lysobacteraceae</taxon>
        <taxon>Stenotrophomonas</taxon>
    </lineage>
</organism>
<sequence length="406" mass="43745">MIATASLTRLIRALRATCCTVGLIAVVGGAAAAEMTITAEFRPSALDPGRKTFTNTTPRGQYCNWRPDFCEALNAYVVDLPVNIASKIYVKGPNARKRFFVGLPGSRRVVATNESGNSIDVDVAIGSVSGQVSPGNSTNPVFTRTVLGGGCTYVHSAGAAHWVRFGWNVRAPESPLLCYSQGDGGAVGFTGVYKTDVLGLGFIVTTPSPLGIDNGLYRGQLRYSMGGLGSDFDFGDDVEMTDDVMVINFEFLVAHDFKVERAPGTDTIVLQPDNGWRDWVEQGRPPSAIRQELPFLMTSSGDFTVHLACEQQVGDRCAIRSESGEDAELDVSMTVPGLYEAVTDAPVDRYPLKVGGLPPGFRVREYMQNRPSRLGFSISGAPLRRMLELPGSTWRGEVTVIFDAAP</sequence>
<dbReference type="EMBL" id="CP115543">
    <property type="protein sequence ID" value="WNH50412.1"/>
    <property type="molecule type" value="Genomic_DNA"/>
</dbReference>